<reference evidence="4 5" key="2">
    <citation type="journal article" date="2011" name="ISME J.">
        <title>RNA-seq reveals cooperative metabolic interactions between two termite-gut spirochete species in co-culture.</title>
        <authorList>
            <person name="Rosenthal A.Z."/>
            <person name="Matson E.G."/>
            <person name="Eldar A."/>
            <person name="Leadbetter J.R."/>
        </authorList>
    </citation>
    <scope>NUCLEOTIDE SEQUENCE [LARGE SCALE GENOMIC DNA]</scope>
    <source>
        <strain evidence="5">ATCC BAA-888 / DSM 13862 / ZAS-9</strain>
    </source>
</reference>
<dbReference type="Gene3D" id="3.40.50.2020">
    <property type="match status" value="1"/>
</dbReference>
<dbReference type="InterPro" id="IPR000836">
    <property type="entry name" value="PRTase_dom"/>
</dbReference>
<keyword evidence="2 4" id="KW-0808">Transferase</keyword>
<dbReference type="KEGG" id="taz:TREAZ_0247"/>
<evidence type="ECO:0000313" key="4">
    <source>
        <dbReference type="EMBL" id="AEF82144.1"/>
    </source>
</evidence>
<dbReference type="CDD" id="cd06223">
    <property type="entry name" value="PRTases_typeI"/>
    <property type="match status" value="1"/>
</dbReference>
<name>F5YE80_LEAAZ</name>
<dbReference type="SUPFAM" id="SSF53271">
    <property type="entry name" value="PRTase-like"/>
    <property type="match status" value="1"/>
</dbReference>
<dbReference type="GO" id="GO:0016757">
    <property type="term" value="F:glycosyltransferase activity"/>
    <property type="evidence" value="ECO:0007669"/>
    <property type="project" value="UniProtKB-KW"/>
</dbReference>
<evidence type="ECO:0000256" key="1">
    <source>
        <dbReference type="ARBA" id="ARBA00022676"/>
    </source>
</evidence>
<dbReference type="STRING" id="545695.TREAZ_0247"/>
<keyword evidence="5" id="KW-1185">Reference proteome</keyword>
<organism evidence="4 5">
    <name type="scientific">Leadbettera azotonutricia (strain ATCC BAA-888 / DSM 13862 / ZAS-9)</name>
    <name type="common">Treponema azotonutricium</name>
    <dbReference type="NCBI Taxonomy" id="545695"/>
    <lineage>
        <taxon>Bacteria</taxon>
        <taxon>Pseudomonadati</taxon>
        <taxon>Spirochaetota</taxon>
        <taxon>Spirochaetia</taxon>
        <taxon>Spirochaetales</taxon>
        <taxon>Breznakiellaceae</taxon>
        <taxon>Leadbettera</taxon>
    </lineage>
</organism>
<dbReference type="Pfam" id="PF00156">
    <property type="entry name" value="Pribosyltran"/>
    <property type="match status" value="1"/>
</dbReference>
<dbReference type="PANTHER" id="PTHR43363">
    <property type="entry name" value="HYPOXANTHINE PHOSPHORIBOSYLTRANSFERASE"/>
    <property type="match status" value="1"/>
</dbReference>
<reference evidence="5" key="1">
    <citation type="submission" date="2009-12" db="EMBL/GenBank/DDBJ databases">
        <title>Complete sequence of Treponema azotonutricium strain ZAS-9.</title>
        <authorList>
            <person name="Tetu S.G."/>
            <person name="Matson E."/>
            <person name="Ren Q."/>
            <person name="Seshadri R."/>
            <person name="Elbourne L."/>
            <person name="Hassan K.A."/>
            <person name="Durkin A."/>
            <person name="Radune D."/>
            <person name="Mohamoud Y."/>
            <person name="Shay R."/>
            <person name="Jin S."/>
            <person name="Zhang X."/>
            <person name="Lucey K."/>
            <person name="Ballor N.R."/>
            <person name="Ottesen E."/>
            <person name="Rosenthal R."/>
            <person name="Allen A."/>
            <person name="Leadbetter J.R."/>
            <person name="Paulsen I.T."/>
        </authorList>
    </citation>
    <scope>NUCLEOTIDE SEQUENCE [LARGE SCALE GENOMIC DNA]</scope>
    <source>
        <strain evidence="5">ATCC BAA-888 / DSM 13862 / ZAS-9</strain>
    </source>
</reference>
<keyword evidence="1" id="KW-0328">Glycosyltransferase</keyword>
<dbReference type="EMBL" id="CP001841">
    <property type="protein sequence ID" value="AEF82144.1"/>
    <property type="molecule type" value="Genomic_DNA"/>
</dbReference>
<evidence type="ECO:0000256" key="2">
    <source>
        <dbReference type="ARBA" id="ARBA00022679"/>
    </source>
</evidence>
<dbReference type="eggNOG" id="COG2236">
    <property type="taxonomic scope" value="Bacteria"/>
</dbReference>
<dbReference type="AlphaFoldDB" id="F5YE80"/>
<dbReference type="RefSeq" id="WP_015711682.1">
    <property type="nucleotide sequence ID" value="NC_015577.1"/>
</dbReference>
<feature type="domain" description="Phosphoribosyltransferase" evidence="3">
    <location>
        <begin position="17"/>
        <end position="154"/>
    </location>
</feature>
<dbReference type="InterPro" id="IPR029057">
    <property type="entry name" value="PRTase-like"/>
</dbReference>
<dbReference type="HOGENOM" id="CLU_080904_1_2_12"/>
<evidence type="ECO:0000313" key="5">
    <source>
        <dbReference type="Proteomes" id="UP000009222"/>
    </source>
</evidence>
<dbReference type="Proteomes" id="UP000009222">
    <property type="component" value="Chromosome"/>
</dbReference>
<dbReference type="OrthoDB" id="199120at2"/>
<proteinExistence type="predicted"/>
<evidence type="ECO:0000259" key="3">
    <source>
        <dbReference type="Pfam" id="PF00156"/>
    </source>
</evidence>
<sequence>MKKEFLKYDTVRNNALKMAHRIYQEGFIPDVIYVSLRGGAYLGNVISEYFKIVHRRARPVYYAAMVARSYTGIRESDEVKVEGWTYSPDALRVGDRVLLVDDIFDSGKTINHLARMILEKGIPRKDLKVAVHDYKYFYNKAEQLPIQPDYFCRKHELSVKDEDVWIHYMSHELVGLTSEELEAHYYSQDPELREVLQVIAKDAKDIQKE</sequence>
<gene>
    <name evidence="4" type="ordered locus">TREAZ_0247</name>
</gene>
<protein>
    <submittedName>
        <fullName evidence="4">Phosphoribosyl transferase domain protein</fullName>
    </submittedName>
</protein>
<dbReference type="PANTHER" id="PTHR43363:SF1">
    <property type="entry name" value="HYPOXANTHINE-GUANINE PHOSPHORIBOSYLTRANSFERASE"/>
    <property type="match status" value="1"/>
</dbReference>
<dbReference type="InParanoid" id="F5YE80"/>
<accession>F5YE80</accession>